<dbReference type="InParanoid" id="K2S9Q5"/>
<dbReference type="HOGENOM" id="CLU_1023339_0_0_1"/>
<gene>
    <name evidence="2" type="ORF">MPH_09212</name>
</gene>
<dbReference type="EMBL" id="AHHD01000388">
    <property type="protein sequence ID" value="EKG13630.1"/>
    <property type="molecule type" value="Genomic_DNA"/>
</dbReference>
<dbReference type="InterPro" id="IPR052895">
    <property type="entry name" value="HetReg/Transcr_Mod"/>
</dbReference>
<accession>K2S9Q5</accession>
<dbReference type="AlphaFoldDB" id="K2S9Q5"/>
<protein>
    <recommendedName>
        <fullName evidence="4">Heterokaryon incompatibility</fullName>
    </recommendedName>
</protein>
<reference evidence="2 3" key="1">
    <citation type="journal article" date="2012" name="BMC Genomics">
        <title>Tools to kill: Genome of one of the most destructive plant pathogenic fungi Macrophomina phaseolina.</title>
        <authorList>
            <person name="Islam M.S."/>
            <person name="Haque M.S."/>
            <person name="Islam M.M."/>
            <person name="Emdad E.M."/>
            <person name="Halim A."/>
            <person name="Hossen Q.M.M."/>
            <person name="Hossain M.Z."/>
            <person name="Ahmed B."/>
            <person name="Rahim S."/>
            <person name="Rahman M.S."/>
            <person name="Alam M.M."/>
            <person name="Hou S."/>
            <person name="Wan X."/>
            <person name="Saito J.A."/>
            <person name="Alam M."/>
        </authorList>
    </citation>
    <scope>NUCLEOTIDE SEQUENCE [LARGE SCALE GENOMIC DNA]</scope>
    <source>
        <strain evidence="2 3">MS6</strain>
    </source>
</reference>
<dbReference type="OrthoDB" id="2157530at2759"/>
<organism evidence="2 3">
    <name type="scientific">Macrophomina phaseolina (strain MS6)</name>
    <name type="common">Charcoal rot fungus</name>
    <dbReference type="NCBI Taxonomy" id="1126212"/>
    <lineage>
        <taxon>Eukaryota</taxon>
        <taxon>Fungi</taxon>
        <taxon>Dikarya</taxon>
        <taxon>Ascomycota</taxon>
        <taxon>Pezizomycotina</taxon>
        <taxon>Dothideomycetes</taxon>
        <taxon>Dothideomycetes incertae sedis</taxon>
        <taxon>Botryosphaeriales</taxon>
        <taxon>Botryosphaeriaceae</taxon>
        <taxon>Macrophomina</taxon>
    </lineage>
</organism>
<sequence>MTEIYSQACEVKIWLGPAADDSDRAMEALMKRAEKRNLEQFSRPRQVSRIRWTSSKSSWTTKRVLWARRNRIQARRPHEQKRLEPQAVEQKKDAKSLQTMNDLDSLCRVPQAERGRRWLLHMLLVLRHYGATDERDKIFSMFGLLACNKFRPGLKADYKLPFLEVSISLVQDDLKSPLEKESTSSHDSTCSDALDIICASQPAMNPVFATWVPDFSRTKGMEPWKPLRNQMNNFPAEAGFSKDRLALAISAKGPTGVLKVTLRRGVGSEKLC</sequence>
<proteinExistence type="predicted"/>
<feature type="region of interest" description="Disordered" evidence="1">
    <location>
        <begin position="76"/>
        <end position="95"/>
    </location>
</feature>
<dbReference type="VEuPathDB" id="FungiDB:MPH_09212"/>
<evidence type="ECO:0000313" key="3">
    <source>
        <dbReference type="Proteomes" id="UP000007129"/>
    </source>
</evidence>
<dbReference type="Proteomes" id="UP000007129">
    <property type="component" value="Unassembled WGS sequence"/>
</dbReference>
<evidence type="ECO:0000313" key="2">
    <source>
        <dbReference type="EMBL" id="EKG13630.1"/>
    </source>
</evidence>
<name>K2S9Q5_MACPH</name>
<evidence type="ECO:0000256" key="1">
    <source>
        <dbReference type="SAM" id="MobiDB-lite"/>
    </source>
</evidence>
<dbReference type="PANTHER" id="PTHR24148">
    <property type="entry name" value="ANKYRIN REPEAT DOMAIN-CONTAINING PROTEIN 39 HOMOLOG-RELATED"/>
    <property type="match status" value="1"/>
</dbReference>
<comment type="caution">
    <text evidence="2">The sequence shown here is derived from an EMBL/GenBank/DDBJ whole genome shotgun (WGS) entry which is preliminary data.</text>
</comment>
<dbReference type="PANTHER" id="PTHR24148:SF73">
    <property type="entry name" value="HET DOMAIN PROTEIN (AFU_ORTHOLOGUE AFUA_8G01020)"/>
    <property type="match status" value="1"/>
</dbReference>
<evidence type="ECO:0008006" key="4">
    <source>
        <dbReference type="Google" id="ProtNLM"/>
    </source>
</evidence>